<dbReference type="GO" id="GO:0004497">
    <property type="term" value="F:monooxygenase activity"/>
    <property type="evidence" value="ECO:0007669"/>
    <property type="project" value="UniProtKB-KW"/>
</dbReference>
<evidence type="ECO:0000256" key="3">
    <source>
        <dbReference type="ARBA" id="ARBA00023002"/>
    </source>
</evidence>
<geneLocation type="plasmid" evidence="6">
    <name>pCAUL01</name>
</geneLocation>
<evidence type="ECO:0000313" key="6">
    <source>
        <dbReference type="EMBL" id="ABZ74408.1"/>
    </source>
</evidence>
<sequence length="313" mass="33205">MAQFTPHPVFDRVFSPGRLSLGLVLPMGRVGEIQPDPREQLELARLADALGFAALWVRDVPINSPDYPDPVAHLDPWTQLAALAVVTQSIALVTGAIVAPLRHPLHVAKAALSIDRLSAGRMILGLGSGDRPSEFQAFGLDVSQAPERLRQAWATIEGLVGDNALIDPAGVGADPAATLLPRPVHGRVPILAVGSAGQTIGWVARNANGWATYYRPLAKQKDRFGLWAAAVEKAQPSGAPAFASAMVLALLADPNAPAEPLGLGLRTGRNALIAELSALRDLGAHHVMFSLVRTDRNLDEVLGELAQEVLPRL</sequence>
<keyword evidence="1" id="KW-0285">Flavoprotein</keyword>
<keyword evidence="4" id="KW-0503">Monooxygenase</keyword>
<dbReference type="AlphaFoldDB" id="B0T921"/>
<proteinExistence type="predicted"/>
<dbReference type="InterPro" id="IPR036661">
    <property type="entry name" value="Luciferase-like_sf"/>
</dbReference>
<dbReference type="OrthoDB" id="5293641at2"/>
<dbReference type="PANTHER" id="PTHR30011:SF16">
    <property type="entry name" value="C2H2 FINGER DOMAIN TRANSCRIPTION FACTOR (EUROFUNG)-RELATED"/>
    <property type="match status" value="1"/>
</dbReference>
<keyword evidence="3" id="KW-0560">Oxidoreductase</keyword>
<dbReference type="InterPro" id="IPR011251">
    <property type="entry name" value="Luciferase-like_dom"/>
</dbReference>
<dbReference type="InterPro" id="IPR051260">
    <property type="entry name" value="Diverse_substr_monoxygenases"/>
</dbReference>
<dbReference type="PANTHER" id="PTHR30011">
    <property type="entry name" value="ALKANESULFONATE MONOOXYGENASE-RELATED"/>
    <property type="match status" value="1"/>
</dbReference>
<name>B0T921_CAUSK</name>
<evidence type="ECO:0000256" key="1">
    <source>
        <dbReference type="ARBA" id="ARBA00022630"/>
    </source>
</evidence>
<keyword evidence="6" id="KW-0614">Plasmid</keyword>
<protein>
    <submittedName>
        <fullName evidence="6">Luciferase family protein</fullName>
    </submittedName>
</protein>
<feature type="domain" description="Luciferase-like" evidence="5">
    <location>
        <begin position="31"/>
        <end position="253"/>
    </location>
</feature>
<accession>B0T921</accession>
<dbReference type="EMBL" id="CP000928">
    <property type="protein sequence ID" value="ABZ74408.1"/>
    <property type="molecule type" value="Genomic_DNA"/>
</dbReference>
<gene>
    <name evidence="6" type="ordered locus">Caul_5288</name>
</gene>
<reference evidence="6" key="1">
    <citation type="submission" date="2008-01" db="EMBL/GenBank/DDBJ databases">
        <title>Complete sequence of plasmid1 pCAUL01 of Caulobacter sp. K31.</title>
        <authorList>
            <consortium name="US DOE Joint Genome Institute"/>
            <person name="Copeland A."/>
            <person name="Lucas S."/>
            <person name="Lapidus A."/>
            <person name="Barry K."/>
            <person name="Glavina del Rio T."/>
            <person name="Dalin E."/>
            <person name="Tice H."/>
            <person name="Pitluck S."/>
            <person name="Bruce D."/>
            <person name="Goodwin L."/>
            <person name="Thompson L.S."/>
            <person name="Brettin T."/>
            <person name="Detter J.C."/>
            <person name="Han C."/>
            <person name="Schmutz J."/>
            <person name="Larimer F."/>
            <person name="Land M."/>
            <person name="Hauser L."/>
            <person name="Kyrpides N."/>
            <person name="Kim E."/>
            <person name="Stephens C."/>
            <person name="Richardson P."/>
        </authorList>
    </citation>
    <scope>NUCLEOTIDE SEQUENCE [LARGE SCALE GENOMIC DNA]</scope>
    <source>
        <plasmid evidence="6">K31</plasmid>
        <plasmid evidence="6">pCAUL01</plasmid>
    </source>
</reference>
<dbReference type="KEGG" id="cak:Caul_5288"/>
<dbReference type="Pfam" id="PF00296">
    <property type="entry name" value="Bac_luciferase"/>
    <property type="match status" value="1"/>
</dbReference>
<dbReference type="NCBIfam" id="TIGR03571">
    <property type="entry name" value="lucif_BA3436"/>
    <property type="match status" value="1"/>
</dbReference>
<evidence type="ECO:0000259" key="5">
    <source>
        <dbReference type="Pfam" id="PF00296"/>
    </source>
</evidence>
<dbReference type="SUPFAM" id="SSF51679">
    <property type="entry name" value="Bacterial luciferase-like"/>
    <property type="match status" value="1"/>
</dbReference>
<dbReference type="Gene3D" id="3.20.20.30">
    <property type="entry name" value="Luciferase-like domain"/>
    <property type="match status" value="1"/>
</dbReference>
<evidence type="ECO:0000256" key="4">
    <source>
        <dbReference type="ARBA" id="ARBA00023033"/>
    </source>
</evidence>
<dbReference type="InterPro" id="IPR020020">
    <property type="entry name" value="Luciferase-type_oxidoreductase"/>
</dbReference>
<dbReference type="GO" id="GO:0016705">
    <property type="term" value="F:oxidoreductase activity, acting on paired donors, with incorporation or reduction of molecular oxygen"/>
    <property type="evidence" value="ECO:0007669"/>
    <property type="project" value="InterPro"/>
</dbReference>
<organism evidence="6">
    <name type="scientific">Caulobacter sp. (strain K31)</name>
    <dbReference type="NCBI Taxonomy" id="366602"/>
    <lineage>
        <taxon>Bacteria</taxon>
        <taxon>Pseudomonadati</taxon>
        <taxon>Pseudomonadota</taxon>
        <taxon>Alphaproteobacteria</taxon>
        <taxon>Caulobacterales</taxon>
        <taxon>Caulobacteraceae</taxon>
        <taxon>Caulobacter</taxon>
    </lineage>
</organism>
<evidence type="ECO:0000256" key="2">
    <source>
        <dbReference type="ARBA" id="ARBA00022643"/>
    </source>
</evidence>
<keyword evidence="2" id="KW-0288">FMN</keyword>
<dbReference type="HOGENOM" id="CLU_027853_0_0_5"/>